<keyword evidence="1" id="KW-1133">Transmembrane helix</keyword>
<protein>
    <recommendedName>
        <fullName evidence="4">Glycosyltransferase family 31 protein</fullName>
    </recommendedName>
</protein>
<name>A0A319CZ58_9EURO</name>
<evidence type="ECO:0000313" key="2">
    <source>
        <dbReference type="EMBL" id="PYH89931.1"/>
    </source>
</evidence>
<accession>A0A319CZ58</accession>
<keyword evidence="3" id="KW-1185">Reference proteome</keyword>
<dbReference type="PANTHER" id="PTHR10811">
    <property type="entry name" value="FRINGE-RELATED"/>
    <property type="match status" value="1"/>
</dbReference>
<sequence>MMLLPLPPCPWSQWRQARAPVFFVAAFFSACFVVFFYYSRPESEIVPLPDPDDLSPSLPPEADFNLCSVDLDLLRQYSPSHSVEYARLEIAVTPTENFTHHADTLNTRFPKFRTVRLDTAAHREDLSPEKCTASVTIQGPMPSASPDASHMIFGLATSVDRLLDSLDTFAHWAGGTNARLLVAIDNGGGSEKKQAQQRAEALGIRLTILEEEEDERLDRYFYLIQYLYKHRDESTQWAVMMDDDTFFPSMRRLVDRLANYDTTQPQYVGGVTEDLQHMYGSGYMAYGGAGIFLSMPLLEQLQPFFDDCYVFKAGGDRMLSRCIYAHTTTKLSVEPDLFQLDLRGDASGFYEAGRGQPLSVHHWKSWFEADMVALSKVASICGEECLLHRWLLPGEWYLVNGFSVIKYSTVSDDPLPMEHTWDPSKYPGPDPFAWSLGPLRRKDENKISFRLRDAVQEKERVRQMYVHEVAPEKLEVLEVVWNLVP</sequence>
<dbReference type="VEuPathDB" id="FungiDB:BO71DRAFT_95026"/>
<reference evidence="2 3" key="1">
    <citation type="submission" date="2018-02" db="EMBL/GenBank/DDBJ databases">
        <title>The genomes of Aspergillus section Nigri reveals drivers in fungal speciation.</title>
        <authorList>
            <consortium name="DOE Joint Genome Institute"/>
            <person name="Vesth T.C."/>
            <person name="Nybo J."/>
            <person name="Theobald S."/>
            <person name="Brandl J."/>
            <person name="Frisvad J.C."/>
            <person name="Nielsen K.F."/>
            <person name="Lyhne E.K."/>
            <person name="Kogle M.E."/>
            <person name="Kuo A."/>
            <person name="Riley R."/>
            <person name="Clum A."/>
            <person name="Nolan M."/>
            <person name="Lipzen A."/>
            <person name="Salamov A."/>
            <person name="Henrissat B."/>
            <person name="Wiebenga A."/>
            <person name="De vries R.P."/>
            <person name="Grigoriev I.V."/>
            <person name="Mortensen U.H."/>
            <person name="Andersen M.R."/>
            <person name="Baker S.E."/>
        </authorList>
    </citation>
    <scope>NUCLEOTIDE SEQUENCE [LARGE SCALE GENOMIC DNA]</scope>
    <source>
        <strain evidence="2 3">CBS 707.79</strain>
    </source>
</reference>
<dbReference type="Pfam" id="PF04646">
    <property type="entry name" value="DUF604"/>
    <property type="match status" value="1"/>
</dbReference>
<dbReference type="Gene3D" id="3.90.550.50">
    <property type="match status" value="1"/>
</dbReference>
<dbReference type="OrthoDB" id="414175at2759"/>
<dbReference type="AlphaFoldDB" id="A0A319CZ58"/>
<dbReference type="Proteomes" id="UP000247810">
    <property type="component" value="Unassembled WGS sequence"/>
</dbReference>
<evidence type="ECO:0000313" key="3">
    <source>
        <dbReference type="Proteomes" id="UP000247810"/>
    </source>
</evidence>
<keyword evidence="1" id="KW-0472">Membrane</keyword>
<proteinExistence type="predicted"/>
<feature type="transmembrane region" description="Helical" evidence="1">
    <location>
        <begin position="21"/>
        <end position="38"/>
    </location>
</feature>
<dbReference type="InterPro" id="IPR006740">
    <property type="entry name" value="DUF604"/>
</dbReference>
<organism evidence="2 3">
    <name type="scientific">Aspergillus ellipticus CBS 707.79</name>
    <dbReference type="NCBI Taxonomy" id="1448320"/>
    <lineage>
        <taxon>Eukaryota</taxon>
        <taxon>Fungi</taxon>
        <taxon>Dikarya</taxon>
        <taxon>Ascomycota</taxon>
        <taxon>Pezizomycotina</taxon>
        <taxon>Eurotiomycetes</taxon>
        <taxon>Eurotiomycetidae</taxon>
        <taxon>Eurotiales</taxon>
        <taxon>Aspergillaceae</taxon>
        <taxon>Aspergillus</taxon>
        <taxon>Aspergillus subgen. Circumdati</taxon>
    </lineage>
</organism>
<gene>
    <name evidence="2" type="ORF">BO71DRAFT_95026</name>
</gene>
<evidence type="ECO:0000256" key="1">
    <source>
        <dbReference type="SAM" id="Phobius"/>
    </source>
</evidence>
<keyword evidence="1" id="KW-0812">Transmembrane</keyword>
<dbReference type="STRING" id="1448320.A0A319CZ58"/>
<dbReference type="EMBL" id="KZ826005">
    <property type="protein sequence ID" value="PYH89931.1"/>
    <property type="molecule type" value="Genomic_DNA"/>
</dbReference>
<evidence type="ECO:0008006" key="4">
    <source>
        <dbReference type="Google" id="ProtNLM"/>
    </source>
</evidence>